<dbReference type="Pfam" id="PF19404">
    <property type="entry name" value="DUF5977"/>
    <property type="match status" value="1"/>
</dbReference>
<dbReference type="EMBL" id="JAOZEW010000010">
    <property type="protein sequence ID" value="MCV9928117.1"/>
    <property type="molecule type" value="Genomic_DNA"/>
</dbReference>
<comment type="caution">
    <text evidence="2">The sequence shown here is derived from an EMBL/GenBank/DDBJ whole genome shotgun (WGS) entry which is preliminary data.</text>
</comment>
<dbReference type="AlphaFoldDB" id="A0A9X2ZE57"/>
<organism evidence="2 3">
    <name type="scientific">Flavobacterium shii</name>
    <dbReference type="NCBI Taxonomy" id="2987687"/>
    <lineage>
        <taxon>Bacteria</taxon>
        <taxon>Pseudomonadati</taxon>
        <taxon>Bacteroidota</taxon>
        <taxon>Flavobacteriia</taxon>
        <taxon>Flavobacteriales</taxon>
        <taxon>Flavobacteriaceae</taxon>
        <taxon>Flavobacterium</taxon>
    </lineage>
</organism>
<evidence type="ECO:0000259" key="1">
    <source>
        <dbReference type="Pfam" id="PF19404"/>
    </source>
</evidence>
<reference evidence="2" key="1">
    <citation type="submission" date="2022-10" db="EMBL/GenBank/DDBJ databases">
        <title>Two novel species of Flavobacterium.</title>
        <authorList>
            <person name="Liu Q."/>
            <person name="Xin Y.-H."/>
        </authorList>
    </citation>
    <scope>NUCLEOTIDE SEQUENCE</scope>
    <source>
        <strain evidence="2">LS1R49</strain>
    </source>
</reference>
<feature type="domain" description="DUF5977" evidence="1">
    <location>
        <begin position="26"/>
        <end position="89"/>
    </location>
</feature>
<protein>
    <submittedName>
        <fullName evidence="2">DUF5977 domain-containing protein</fullName>
    </submittedName>
</protein>
<dbReference type="Proteomes" id="UP001151079">
    <property type="component" value="Unassembled WGS sequence"/>
</dbReference>
<evidence type="ECO:0000313" key="2">
    <source>
        <dbReference type="EMBL" id="MCV9928117.1"/>
    </source>
</evidence>
<accession>A0A9X2ZE57</accession>
<evidence type="ECO:0000313" key="3">
    <source>
        <dbReference type="Proteomes" id="UP001151079"/>
    </source>
</evidence>
<keyword evidence="3" id="KW-1185">Reference proteome</keyword>
<dbReference type="InterPro" id="IPR046020">
    <property type="entry name" value="DUF5977"/>
</dbReference>
<name>A0A9X2ZE57_9FLAO</name>
<proteinExistence type="predicted"/>
<dbReference type="RefSeq" id="WP_264206241.1">
    <property type="nucleotide sequence ID" value="NZ_JAOZEW010000010.1"/>
</dbReference>
<sequence length="288" mass="31449">MEENTEYKSFASLEQSNPDITGITKYYNTVRTLAATKNDCATGSTGNTITLTANANQFASTISIADANAQADAWLTTNVQAYANNSGTCRRITAWRGINPTCIIEPTTTLSNFNYMVVRYKWALGAGVDFDTFTGFINTGTEWDNKYMGYGHQQGNELPNGKLAADSYIMWAGDNTQSNGVESCLVNFSKMTTDYPNLNTIQVRMAGAWFNSVGTGNIDIEVTTYLGGTMSKVGYDIINTGGTQVQKETFSKHIPKPPNWVNDVNAVTNIGYVTFTKSSSTGRIVITY</sequence>
<gene>
    <name evidence="2" type="ORF">OIU83_10660</name>
</gene>